<feature type="transmembrane region" description="Helical" evidence="1">
    <location>
        <begin position="46"/>
        <end position="63"/>
    </location>
</feature>
<dbReference type="Proteomes" id="UP000182800">
    <property type="component" value="Unassembled WGS sequence"/>
</dbReference>
<evidence type="ECO:0000313" key="3">
    <source>
        <dbReference type="EMBL" id="SCC79606.1"/>
    </source>
</evidence>
<dbReference type="Proteomes" id="UP000050497">
    <property type="component" value="Unassembled WGS sequence"/>
</dbReference>
<comment type="caution">
    <text evidence="2">The sequence shown here is derived from an EMBL/GenBank/DDBJ whole genome shotgun (WGS) entry which is preliminary data.</text>
</comment>
<dbReference type="AlphaFoldDB" id="A0A0P7Y2L7"/>
<dbReference type="RefSeq" id="WP_074443851.1">
    <property type="nucleotide sequence ID" value="NZ_FMBM01000001.1"/>
</dbReference>
<evidence type="ECO:0000313" key="4">
    <source>
        <dbReference type="Proteomes" id="UP000050497"/>
    </source>
</evidence>
<gene>
    <name evidence="3" type="ORF">GA0071312_1029</name>
    <name evidence="2" type="ORF">HLUCCO17_09545</name>
</gene>
<dbReference type="EMBL" id="LJSX01000013">
    <property type="protein sequence ID" value="KPQ10689.1"/>
    <property type="molecule type" value="Genomic_DNA"/>
</dbReference>
<keyword evidence="5" id="KW-1185">Reference proteome</keyword>
<protein>
    <submittedName>
        <fullName evidence="2">Integral membrane protein (DUF2244)</fullName>
    </submittedName>
</protein>
<accession>A0A0P7Y2L7</accession>
<keyword evidence="1" id="KW-1133">Transmembrane helix</keyword>
<organism evidence="2 4">
    <name type="scientific">Saliniramus fredricksonii</name>
    <dbReference type="NCBI Taxonomy" id="1653334"/>
    <lineage>
        <taxon>Bacteria</taxon>
        <taxon>Pseudomonadati</taxon>
        <taxon>Pseudomonadota</taxon>
        <taxon>Alphaproteobacteria</taxon>
        <taxon>Hyphomicrobiales</taxon>
        <taxon>Salinarimonadaceae</taxon>
        <taxon>Saliniramus</taxon>
    </lineage>
</organism>
<feature type="transmembrane region" description="Helical" evidence="1">
    <location>
        <begin position="20"/>
        <end position="40"/>
    </location>
</feature>
<evidence type="ECO:0000313" key="5">
    <source>
        <dbReference type="Proteomes" id="UP000182800"/>
    </source>
</evidence>
<evidence type="ECO:0000313" key="2">
    <source>
        <dbReference type="EMBL" id="KPQ10689.1"/>
    </source>
</evidence>
<dbReference type="EMBL" id="FMBM01000001">
    <property type="protein sequence ID" value="SCC79606.1"/>
    <property type="molecule type" value="Genomic_DNA"/>
</dbReference>
<reference evidence="2 4" key="1">
    <citation type="submission" date="2015-09" db="EMBL/GenBank/DDBJ databases">
        <title>Identification and resolution of microdiversity through metagenomic sequencing of parallel consortia.</title>
        <authorList>
            <person name="Nelson W.C."/>
            <person name="Romine M.F."/>
            <person name="Lindemann S.R."/>
        </authorList>
    </citation>
    <scope>NUCLEOTIDE SEQUENCE [LARGE SCALE GENOMIC DNA]</scope>
    <source>
        <strain evidence="2">HL-109</strain>
    </source>
</reference>
<evidence type="ECO:0000256" key="1">
    <source>
        <dbReference type="SAM" id="Phobius"/>
    </source>
</evidence>
<reference evidence="3 5" key="2">
    <citation type="submission" date="2016-08" db="EMBL/GenBank/DDBJ databases">
        <authorList>
            <person name="Varghese N."/>
            <person name="Submissions Spin"/>
        </authorList>
    </citation>
    <scope>NUCLEOTIDE SEQUENCE [LARGE SCALE GENOMIC DNA]</scope>
    <source>
        <strain evidence="3 5">HL-109</strain>
    </source>
</reference>
<keyword evidence="1" id="KW-0472">Membrane</keyword>
<name>A0A0P7Y2L7_9HYPH</name>
<keyword evidence="1" id="KW-0812">Transmembrane</keyword>
<proteinExistence type="predicted"/>
<sequence length="101" mass="11340">MLRYVKYVNGEPRVVTIPRWAIALGVLAALLVGFLVLILAAGVALVVIPLALIAAAIAAWFGRGRRVMPQRERDPDIVDAEFRVIDRSERERDPRRDADRH</sequence>